<evidence type="ECO:0000313" key="2">
    <source>
        <dbReference type="Proteomes" id="UP000267654"/>
    </source>
</evidence>
<dbReference type="InterPro" id="IPR010298">
    <property type="entry name" value="YacP-like"/>
</dbReference>
<organism evidence="1 2">
    <name type="scientific">Aerophobetes bacterium</name>
    <dbReference type="NCBI Taxonomy" id="2030807"/>
    <lineage>
        <taxon>Bacteria</taxon>
        <taxon>Candidatus Aerophobota</taxon>
    </lineage>
</organism>
<dbReference type="PANTHER" id="PTHR34547:SF1">
    <property type="entry name" value="YACP-LIKE NYN DOMAIN PROTEIN"/>
    <property type="match status" value="1"/>
</dbReference>
<dbReference type="Proteomes" id="UP000267654">
    <property type="component" value="Unassembled WGS sequence"/>
</dbReference>
<dbReference type="EMBL" id="QMQB01000101">
    <property type="protein sequence ID" value="RLE13242.1"/>
    <property type="molecule type" value="Genomic_DNA"/>
</dbReference>
<proteinExistence type="predicted"/>
<dbReference type="AlphaFoldDB" id="A0A662DGG1"/>
<gene>
    <name evidence="1" type="ORF">DRI96_03270</name>
</gene>
<protein>
    <recommendedName>
        <fullName evidence="3">NYN domain-containing protein</fullName>
    </recommendedName>
</protein>
<name>A0A662DGG1_UNCAE</name>
<dbReference type="Pfam" id="PF05991">
    <property type="entry name" value="NYN_YacP"/>
    <property type="match status" value="1"/>
</dbReference>
<evidence type="ECO:0008006" key="3">
    <source>
        <dbReference type="Google" id="ProtNLM"/>
    </source>
</evidence>
<dbReference type="PANTHER" id="PTHR34547">
    <property type="entry name" value="YACP-LIKE NYN DOMAIN PROTEIN"/>
    <property type="match status" value="1"/>
</dbReference>
<comment type="caution">
    <text evidence="1">The sequence shown here is derived from an EMBL/GenBank/DDBJ whole genome shotgun (WGS) entry which is preliminary data.</text>
</comment>
<accession>A0A662DGG1</accession>
<sequence length="166" mass="19276">MKIIIIDGYNVIHHSPFLKTLLSRNVYRAQIELIKMACDYCSVEGIKGYVVFDAYRHSGDEVEKAVSPLVKVIYTGEGETADSYIERFIIQNKSKYSYIYVITSDYLEGETVLDKNILPVSPKSFLQETHSSHKFIKEKYSSNVPFMDYFLPTELFRKIRNKLKKP</sequence>
<evidence type="ECO:0000313" key="1">
    <source>
        <dbReference type="EMBL" id="RLE13242.1"/>
    </source>
</evidence>
<reference evidence="1 2" key="1">
    <citation type="submission" date="2018-06" db="EMBL/GenBank/DDBJ databases">
        <title>Extensive metabolic versatility and redundancy in microbially diverse, dynamic hydrothermal sediments.</title>
        <authorList>
            <person name="Dombrowski N."/>
            <person name="Teske A."/>
            <person name="Baker B.J."/>
        </authorList>
    </citation>
    <scope>NUCLEOTIDE SEQUENCE [LARGE SCALE GENOMIC DNA]</scope>
    <source>
        <strain evidence="1">B19_G9</strain>
    </source>
</reference>